<accession>A0A1M7N3R6</accession>
<sequence length="59" mass="6576">MKKKKISLEKKLSLKKQTVATLSKSEQKSLAGGAATQYCNTYDPQETCETHPRPGYQCV</sequence>
<evidence type="ECO:0000313" key="2">
    <source>
        <dbReference type="Proteomes" id="UP000184420"/>
    </source>
</evidence>
<evidence type="ECO:0000313" key="1">
    <source>
        <dbReference type="EMBL" id="SHM98231.1"/>
    </source>
</evidence>
<evidence type="ECO:0008006" key="3">
    <source>
        <dbReference type="Google" id="ProtNLM"/>
    </source>
</evidence>
<dbReference type="EMBL" id="FRBL01000016">
    <property type="protein sequence ID" value="SHM98231.1"/>
    <property type="molecule type" value="Genomic_DNA"/>
</dbReference>
<dbReference type="OrthoDB" id="680113at2"/>
<proteinExistence type="predicted"/>
<protein>
    <recommendedName>
        <fullName evidence="3">Natural product</fullName>
    </recommendedName>
</protein>
<dbReference type="AlphaFoldDB" id="A0A1M7N3R6"/>
<gene>
    <name evidence="1" type="ORF">SAMN05444266_11654</name>
</gene>
<dbReference type="InterPro" id="IPR058238">
    <property type="entry name" value="Lant_leader_dom"/>
</dbReference>
<organism evidence="1 2">
    <name type="scientific">Chitinophaga jiangningensis</name>
    <dbReference type="NCBI Taxonomy" id="1419482"/>
    <lineage>
        <taxon>Bacteria</taxon>
        <taxon>Pseudomonadati</taxon>
        <taxon>Bacteroidota</taxon>
        <taxon>Chitinophagia</taxon>
        <taxon>Chitinophagales</taxon>
        <taxon>Chitinophagaceae</taxon>
        <taxon>Chitinophaga</taxon>
    </lineage>
</organism>
<dbReference type="RefSeq" id="WP_073087778.1">
    <property type="nucleotide sequence ID" value="NZ_FRBL01000016.1"/>
</dbReference>
<dbReference type="Proteomes" id="UP000184420">
    <property type="component" value="Unassembled WGS sequence"/>
</dbReference>
<keyword evidence="2" id="KW-1185">Reference proteome</keyword>
<name>A0A1M7N3R6_9BACT</name>
<reference evidence="1 2" key="1">
    <citation type="submission" date="2016-11" db="EMBL/GenBank/DDBJ databases">
        <authorList>
            <person name="Jaros S."/>
            <person name="Januszkiewicz K."/>
            <person name="Wedrychowicz H."/>
        </authorList>
    </citation>
    <scope>NUCLEOTIDE SEQUENCE [LARGE SCALE GENOMIC DNA]</scope>
    <source>
        <strain evidence="1 2">DSM 27406</strain>
    </source>
</reference>
<dbReference type="NCBIfam" id="NF038153">
    <property type="entry name" value="lant_leader_L1a"/>
    <property type="match status" value="1"/>
</dbReference>